<dbReference type="Gene3D" id="1.20.272.10">
    <property type="match status" value="1"/>
</dbReference>
<keyword evidence="1" id="KW-0548">Nucleotidyltransferase</keyword>
<dbReference type="EC" id="2.7.7.7" evidence="1"/>
<comment type="caution">
    <text evidence="1">The sequence shown here is derived from an EMBL/GenBank/DDBJ whole genome shotgun (WGS) entry which is preliminary data.</text>
</comment>
<dbReference type="GO" id="GO:0003887">
    <property type="term" value="F:DNA-directed DNA polymerase activity"/>
    <property type="evidence" value="ECO:0007669"/>
    <property type="project" value="UniProtKB-EC"/>
</dbReference>
<dbReference type="EMBL" id="AODF01000033">
    <property type="protein sequence ID" value="EUJ27189.1"/>
    <property type="molecule type" value="Genomic_DNA"/>
</dbReference>
<keyword evidence="1" id="KW-0808">Transferase</keyword>
<evidence type="ECO:0000313" key="2">
    <source>
        <dbReference type="Proteomes" id="UP000019249"/>
    </source>
</evidence>
<accession>A0ABP3AV32</accession>
<proteinExistence type="predicted"/>
<reference evidence="1 2" key="1">
    <citation type="journal article" date="2014" name="Int. J. Syst. Evol. Microbiol.">
        <title>Listeria floridensis sp. nov., Listeria aquatica sp. nov., Listeria cornellensis sp. nov., Listeria riparia sp. nov. and Listeria grandensis sp. nov., from agricultural and natural environments.</title>
        <authorList>
            <person name="den Bakker H.C."/>
            <person name="Warchocki S."/>
            <person name="Wright E.M."/>
            <person name="Allred A.F."/>
            <person name="Ahlstrom C."/>
            <person name="Manuel C.S."/>
            <person name="Stasiewicz M.J."/>
            <person name="Burrell A."/>
            <person name="Roof S."/>
            <person name="Strawn L."/>
            <person name="Fortes E.D."/>
            <person name="Nightingale K.K."/>
            <person name="Kephart D."/>
            <person name="Wiedmann M."/>
        </authorList>
    </citation>
    <scope>NUCLEOTIDE SEQUENCE [LARGE SCALE GENOMIC DNA]</scope>
    <source>
        <strain evidence="1 2">FSL S10-1187</strain>
    </source>
</reference>
<dbReference type="SUPFAM" id="SSF48019">
    <property type="entry name" value="post-AAA+ oligomerization domain-like"/>
    <property type="match status" value="1"/>
</dbReference>
<gene>
    <name evidence="1" type="ORF">MFLO_13515</name>
</gene>
<organism evidence="1 2">
    <name type="scientific">Listeria floridensis FSL S10-1187</name>
    <dbReference type="NCBI Taxonomy" id="1265817"/>
    <lineage>
        <taxon>Bacteria</taxon>
        <taxon>Bacillati</taxon>
        <taxon>Bacillota</taxon>
        <taxon>Bacilli</taxon>
        <taxon>Bacillales</taxon>
        <taxon>Listeriaceae</taxon>
        <taxon>Listeria</taxon>
    </lineage>
</organism>
<sequence length="124" mass="13955">MFFFRDILLYQKAPQLEETLERAVADEPFQALAKKADASRIYDSVDLLNKAQQQMRFSNHPGIYVEVAVVQLTQTKSRVAVGTGSTEATTDSEAVTMLQSEVRALRSEIESLKKKWCKSSRIIG</sequence>
<dbReference type="InterPro" id="IPR008921">
    <property type="entry name" value="DNA_pol3_clamp-load_cplx_C"/>
</dbReference>
<evidence type="ECO:0000313" key="1">
    <source>
        <dbReference type="EMBL" id="EUJ27189.1"/>
    </source>
</evidence>
<keyword evidence="2" id="KW-1185">Reference proteome</keyword>
<protein>
    <submittedName>
        <fullName evidence="1">DNA polymerase III subunits gamma and tau</fullName>
        <ecNumber evidence="1">2.7.7.7</ecNumber>
    </submittedName>
</protein>
<name>A0ABP3AV32_9LIST</name>
<dbReference type="Proteomes" id="UP000019249">
    <property type="component" value="Unassembled WGS sequence"/>
</dbReference>